<dbReference type="AlphaFoldDB" id="A0A6L2KM43"/>
<comment type="caution">
    <text evidence="2">The sequence shown here is derived from an EMBL/GenBank/DDBJ whole genome shotgun (WGS) entry which is preliminary data.</text>
</comment>
<organism evidence="2">
    <name type="scientific">Tanacetum cinerariifolium</name>
    <name type="common">Dalmatian daisy</name>
    <name type="synonym">Chrysanthemum cinerariifolium</name>
    <dbReference type="NCBI Taxonomy" id="118510"/>
    <lineage>
        <taxon>Eukaryota</taxon>
        <taxon>Viridiplantae</taxon>
        <taxon>Streptophyta</taxon>
        <taxon>Embryophyta</taxon>
        <taxon>Tracheophyta</taxon>
        <taxon>Spermatophyta</taxon>
        <taxon>Magnoliopsida</taxon>
        <taxon>eudicotyledons</taxon>
        <taxon>Gunneridae</taxon>
        <taxon>Pentapetalae</taxon>
        <taxon>asterids</taxon>
        <taxon>campanulids</taxon>
        <taxon>Asterales</taxon>
        <taxon>Asteraceae</taxon>
        <taxon>Asteroideae</taxon>
        <taxon>Anthemideae</taxon>
        <taxon>Anthemidinae</taxon>
        <taxon>Tanacetum</taxon>
    </lineage>
</organism>
<proteinExistence type="predicted"/>
<name>A0A6L2KM43_TANCI</name>
<dbReference type="InterPro" id="IPR057670">
    <property type="entry name" value="SH3_retrovirus"/>
</dbReference>
<evidence type="ECO:0000313" key="2">
    <source>
        <dbReference type="EMBL" id="GEU50376.1"/>
    </source>
</evidence>
<gene>
    <name evidence="2" type="ORF">Tci_022354</name>
</gene>
<accession>A0A6L2KM43</accession>
<sequence>MIAGQKKSEGQWTGDERKAANLDQRLKSLIMSVLPDDQMNSVINCLTAKSTSDYLIPYHEGTSDVKESRFGDYLSDDCVNYSICDICGSYDHDTHGHNMIISLRRGIKPKNPQYVMKSYETCGSIVHTTTDHNDIEWFRRGEELQAKKAKALKSSKAKFSNANSSKTSTKRHMTGVKSYLHKYMEQPGPKMVFGDDSTCTTEGYGSIKCNDHLGKFDEKADDGYLLRYSLVSKAFRVFNTRRQKTKEIYHIIFDESPDAIKFSKPLVDNINIAKNERYPPDEYLHSYEPSQRGYFSTKYNSISNSPLSIPSMFTPAPQDRWSQDKHIELVSIIGNPGARMLTRSMAKELGAALTYKCIFVDFIFEEEPKKVSESIQHLRWVDSMQD</sequence>
<evidence type="ECO:0000259" key="1">
    <source>
        <dbReference type="Pfam" id="PF25597"/>
    </source>
</evidence>
<feature type="domain" description="Retroviral polymerase SH3-like" evidence="1">
    <location>
        <begin position="211"/>
        <end position="256"/>
    </location>
</feature>
<reference evidence="2" key="1">
    <citation type="journal article" date="2019" name="Sci. Rep.">
        <title>Draft genome of Tanacetum cinerariifolium, the natural source of mosquito coil.</title>
        <authorList>
            <person name="Yamashiro T."/>
            <person name="Shiraishi A."/>
            <person name="Satake H."/>
            <person name="Nakayama K."/>
        </authorList>
    </citation>
    <scope>NUCLEOTIDE SEQUENCE</scope>
</reference>
<dbReference type="EMBL" id="BKCJ010002705">
    <property type="protein sequence ID" value="GEU50376.1"/>
    <property type="molecule type" value="Genomic_DNA"/>
</dbReference>
<protein>
    <submittedName>
        <fullName evidence="2">Retrovirus-related Pol polyprotein from transposon TNT 1-94</fullName>
    </submittedName>
</protein>
<dbReference type="Pfam" id="PF25597">
    <property type="entry name" value="SH3_retrovirus"/>
    <property type="match status" value="1"/>
</dbReference>